<dbReference type="PANTHER" id="PTHR22946">
    <property type="entry name" value="DIENELACTONE HYDROLASE DOMAIN-CONTAINING PROTEIN-RELATED"/>
    <property type="match status" value="1"/>
</dbReference>
<dbReference type="Gene3D" id="3.40.50.1820">
    <property type="entry name" value="alpha/beta hydrolase"/>
    <property type="match status" value="1"/>
</dbReference>
<dbReference type="PANTHER" id="PTHR22946:SF12">
    <property type="entry name" value="CONIDIAL PIGMENT BIOSYNTHESIS PROTEIN AYG1 (AFU_ORTHOLOGUE AFUA_2G17550)"/>
    <property type="match status" value="1"/>
</dbReference>
<evidence type="ECO:0000313" key="4">
    <source>
        <dbReference type="Proteomes" id="UP000293823"/>
    </source>
</evidence>
<dbReference type="SUPFAM" id="SSF53474">
    <property type="entry name" value="alpha/beta-Hydrolases"/>
    <property type="match status" value="1"/>
</dbReference>
<comment type="caution">
    <text evidence="3">The sequence shown here is derived from an EMBL/GenBank/DDBJ whole genome shotgun (WGS) entry which is preliminary data.</text>
</comment>
<keyword evidence="4" id="KW-1185">Reference proteome</keyword>
<dbReference type="InterPro" id="IPR010520">
    <property type="entry name" value="FrsA-like"/>
</dbReference>
<reference evidence="4" key="1">
    <citation type="journal article" date="2019" name="bioRxiv">
        <title>Genomics, evolutionary history and diagnostics of the Alternaria alternata species group including apple and Asian pear pathotypes.</title>
        <authorList>
            <person name="Armitage A.D."/>
            <person name="Cockerton H.M."/>
            <person name="Sreenivasaprasad S."/>
            <person name="Woodhall J.W."/>
            <person name="Lane C.R."/>
            <person name="Harrison R.J."/>
            <person name="Clarkson J.P."/>
        </authorList>
    </citation>
    <scope>NUCLEOTIDE SEQUENCE [LARGE SCALE GENOMIC DNA]</scope>
    <source>
        <strain evidence="4">RGR 97.0016</strain>
    </source>
</reference>
<dbReference type="EMBL" id="PEJP01000011">
    <property type="protein sequence ID" value="RYO70115.1"/>
    <property type="molecule type" value="Genomic_DNA"/>
</dbReference>
<dbReference type="Proteomes" id="UP000293823">
    <property type="component" value="Unassembled WGS sequence"/>
</dbReference>
<comment type="pathway">
    <text evidence="1">Mycotoxin biosynthesis.</text>
</comment>
<dbReference type="GO" id="GO:0016787">
    <property type="term" value="F:hydrolase activity"/>
    <property type="evidence" value="ECO:0007669"/>
    <property type="project" value="UniProtKB-KW"/>
</dbReference>
<dbReference type="InterPro" id="IPR029058">
    <property type="entry name" value="AB_hydrolase_fold"/>
</dbReference>
<evidence type="ECO:0000313" key="3">
    <source>
        <dbReference type="EMBL" id="RYO70115.1"/>
    </source>
</evidence>
<organism evidence="3 4">
    <name type="scientific">Alternaria arborescens</name>
    <dbReference type="NCBI Taxonomy" id="156630"/>
    <lineage>
        <taxon>Eukaryota</taxon>
        <taxon>Fungi</taxon>
        <taxon>Dikarya</taxon>
        <taxon>Ascomycota</taxon>
        <taxon>Pezizomycotina</taxon>
        <taxon>Dothideomycetes</taxon>
        <taxon>Pleosporomycetidae</taxon>
        <taxon>Pleosporales</taxon>
        <taxon>Pleosporineae</taxon>
        <taxon>Pleosporaceae</taxon>
        <taxon>Alternaria</taxon>
        <taxon>Alternaria sect. Alternaria</taxon>
    </lineage>
</organism>
<accession>A0A4Q4SHN1</accession>
<dbReference type="OrthoDB" id="5409895at2759"/>
<proteinExistence type="predicted"/>
<keyword evidence="2" id="KW-0378">Hydrolase</keyword>
<name>A0A4Q4SHN1_9PLEO</name>
<evidence type="ECO:0000256" key="1">
    <source>
        <dbReference type="ARBA" id="ARBA00004685"/>
    </source>
</evidence>
<dbReference type="Pfam" id="PF06500">
    <property type="entry name" value="FrsA-like"/>
    <property type="match status" value="1"/>
</dbReference>
<gene>
    <name evidence="3" type="ORF">AA0113_g3531</name>
</gene>
<dbReference type="InterPro" id="IPR050261">
    <property type="entry name" value="FrsA_esterase"/>
</dbReference>
<protein>
    <submittedName>
        <fullName evidence="3">Uncharacterized protein</fullName>
    </submittedName>
</protein>
<evidence type="ECO:0000256" key="2">
    <source>
        <dbReference type="ARBA" id="ARBA00022801"/>
    </source>
</evidence>
<dbReference type="AlphaFoldDB" id="A0A4Q4SHN1"/>
<sequence>MAAPGGRYFIQEKLKDPAVHHESYKQLWETKWKQLISAKSSFQHSFQSQAESGICPFMFSTAKDFEPIVEDLVKRDFKPPYDCDEYARAHFPQAEKLLNVARKADAKGDIEKASEYYLRASAIYRVARFPTLRSNAQREAWRLQKECCLKGLSLRPHPILEINVPHTHSLPIEGDEIPIYYLLPTEASMQNRVPCLIFITGLDAYRTEAAIFMDAFRKLGIATIAIEVPGTGDCPASRTDPKSPDRLYSSLFGWIAQQDSLDIDRVGVWSYSTGGYYGIRIAHTHPGDLIGVVSQGGGCHHMFDPEWLNHVNHLEYPMDLAGALADKFGYGNDVEAFKSEASDKFSLLKDGTLDKHKCARLLLVNGTDDEVFPIDDLYLALQHGAAKEARFETGAMHMGGTLSYYMSIRWLLDLFEKDADPAVVLQAFSFKPRY</sequence>